<keyword evidence="1" id="KW-0812">Transmembrane</keyword>
<dbReference type="OrthoDB" id="8451064at2"/>
<name>A0A3L6ZXB1_9HYPH</name>
<organism evidence="2 3">
    <name type="scientific">Xanthobacter tagetidis</name>
    <dbReference type="NCBI Taxonomy" id="60216"/>
    <lineage>
        <taxon>Bacteria</taxon>
        <taxon>Pseudomonadati</taxon>
        <taxon>Pseudomonadota</taxon>
        <taxon>Alphaproteobacteria</taxon>
        <taxon>Hyphomicrobiales</taxon>
        <taxon>Xanthobacteraceae</taxon>
        <taxon>Xanthobacter</taxon>
    </lineage>
</organism>
<keyword evidence="1" id="KW-0472">Membrane</keyword>
<evidence type="ECO:0000313" key="3">
    <source>
        <dbReference type="Proteomes" id="UP000269692"/>
    </source>
</evidence>
<dbReference type="RefSeq" id="WP_121625535.1">
    <property type="nucleotide sequence ID" value="NZ_JACIIW010000014.1"/>
</dbReference>
<protein>
    <submittedName>
        <fullName evidence="2">Uncharacterized protein</fullName>
    </submittedName>
</protein>
<feature type="transmembrane region" description="Helical" evidence="1">
    <location>
        <begin position="69"/>
        <end position="86"/>
    </location>
</feature>
<dbReference type="EMBL" id="RCTF01000026">
    <property type="protein sequence ID" value="RLP72663.1"/>
    <property type="molecule type" value="Genomic_DNA"/>
</dbReference>
<dbReference type="Proteomes" id="UP000269692">
    <property type="component" value="Unassembled WGS sequence"/>
</dbReference>
<keyword evidence="3" id="KW-1185">Reference proteome</keyword>
<proteinExistence type="predicted"/>
<evidence type="ECO:0000313" key="2">
    <source>
        <dbReference type="EMBL" id="RLP72663.1"/>
    </source>
</evidence>
<evidence type="ECO:0000256" key="1">
    <source>
        <dbReference type="SAM" id="Phobius"/>
    </source>
</evidence>
<feature type="transmembrane region" description="Helical" evidence="1">
    <location>
        <begin position="43"/>
        <end position="62"/>
    </location>
</feature>
<sequence>MTDGTRGKTATILRLRAGLLLLVASVVLCGAGGHFLARQLGLGLGWSILVALAIWVAAGMALARLGPKVYFAICAAVTAFLGYLVYDFSRSALDWPGAVSLGLALLAIALMAFTFYDFRRLKNEIRLWAYRR</sequence>
<dbReference type="AlphaFoldDB" id="A0A3L6ZXB1"/>
<accession>A0A3L6ZXB1</accession>
<keyword evidence="1" id="KW-1133">Transmembrane helix</keyword>
<reference evidence="2 3" key="1">
    <citation type="submission" date="2018-10" db="EMBL/GenBank/DDBJ databases">
        <title>Xanthobacter tagetidis genome sequencing and assembly.</title>
        <authorList>
            <person name="Maclea K.S."/>
            <person name="Goen A.E."/>
            <person name="Fatima S.A."/>
        </authorList>
    </citation>
    <scope>NUCLEOTIDE SEQUENCE [LARGE SCALE GENOMIC DNA]</scope>
    <source>
        <strain evidence="2 3">ATCC 700314</strain>
    </source>
</reference>
<gene>
    <name evidence="2" type="ORF">D9R14_21580</name>
</gene>
<feature type="transmembrane region" description="Helical" evidence="1">
    <location>
        <begin position="12"/>
        <end position="37"/>
    </location>
</feature>
<feature type="transmembrane region" description="Helical" evidence="1">
    <location>
        <begin position="98"/>
        <end position="116"/>
    </location>
</feature>
<comment type="caution">
    <text evidence="2">The sequence shown here is derived from an EMBL/GenBank/DDBJ whole genome shotgun (WGS) entry which is preliminary data.</text>
</comment>